<evidence type="ECO:0000256" key="1">
    <source>
        <dbReference type="SAM" id="Phobius"/>
    </source>
</evidence>
<accession>A0ABY7PKN2</accession>
<evidence type="ECO:0000313" key="3">
    <source>
        <dbReference type="Proteomes" id="UP001211872"/>
    </source>
</evidence>
<feature type="transmembrane region" description="Helical" evidence="1">
    <location>
        <begin position="104"/>
        <end position="131"/>
    </location>
</feature>
<keyword evidence="3" id="KW-1185">Reference proteome</keyword>
<sequence length="132" mass="14616">MTTMRILPDDFPKSGYQLRPPAPPSAGRALSVLIAVCAVLWVMLILPSWYLSGTGDWQSYNDLLGIACYALAAAPLWSSYIVWRWATGPMWLAEPMQIEFKRGLVLALCLVFHLVMIVAGFFLALLLVSVLS</sequence>
<dbReference type="Proteomes" id="UP001211872">
    <property type="component" value="Chromosome"/>
</dbReference>
<reference evidence="2 3" key="1">
    <citation type="journal article" date="2011" name="Int. J. Syst. Evol. Microbiol.">
        <title>Hymenobacter yonginensis sp. nov., isolated from a mesotrophic artificial lake.</title>
        <authorList>
            <person name="Joung Y."/>
            <person name="Cho S.H."/>
            <person name="Kim H."/>
            <person name="Kim S.B."/>
            <person name="Joh K."/>
        </authorList>
    </citation>
    <scope>NUCLEOTIDE SEQUENCE [LARGE SCALE GENOMIC DNA]</scope>
    <source>
        <strain evidence="2 3">KCTC 22745</strain>
    </source>
</reference>
<evidence type="ECO:0000313" key="2">
    <source>
        <dbReference type="EMBL" id="WBO83234.1"/>
    </source>
</evidence>
<proteinExistence type="predicted"/>
<organism evidence="2 3">
    <name type="scientific">Hymenobacter yonginensis</name>
    <dbReference type="NCBI Taxonomy" id="748197"/>
    <lineage>
        <taxon>Bacteria</taxon>
        <taxon>Pseudomonadati</taxon>
        <taxon>Bacteroidota</taxon>
        <taxon>Cytophagia</taxon>
        <taxon>Cytophagales</taxon>
        <taxon>Hymenobacteraceae</taxon>
        <taxon>Hymenobacter</taxon>
    </lineage>
</organism>
<feature type="transmembrane region" description="Helical" evidence="1">
    <location>
        <begin position="63"/>
        <end position="83"/>
    </location>
</feature>
<keyword evidence="1" id="KW-0472">Membrane</keyword>
<keyword evidence="1" id="KW-0812">Transmembrane</keyword>
<gene>
    <name evidence="2" type="ORF">O9Z63_12680</name>
</gene>
<dbReference type="RefSeq" id="WP_270125597.1">
    <property type="nucleotide sequence ID" value="NZ_CP115396.1"/>
</dbReference>
<feature type="transmembrane region" description="Helical" evidence="1">
    <location>
        <begin position="29"/>
        <end position="51"/>
    </location>
</feature>
<name>A0ABY7PKN2_9BACT</name>
<dbReference type="EMBL" id="CP115396">
    <property type="protein sequence ID" value="WBO83234.1"/>
    <property type="molecule type" value="Genomic_DNA"/>
</dbReference>
<keyword evidence="1" id="KW-1133">Transmembrane helix</keyword>
<protein>
    <submittedName>
        <fullName evidence="2">Uncharacterized protein</fullName>
    </submittedName>
</protein>